<proteinExistence type="predicted"/>
<evidence type="ECO:0000313" key="3">
    <source>
        <dbReference type="Proteomes" id="UP000740727"/>
    </source>
</evidence>
<comment type="caution">
    <text evidence="2">The sequence shown here is derived from an EMBL/GenBank/DDBJ whole genome shotgun (WGS) entry which is preliminary data.</text>
</comment>
<keyword evidence="1" id="KW-0812">Transmembrane</keyword>
<feature type="non-terminal residue" evidence="2">
    <location>
        <position position="80"/>
    </location>
</feature>
<gene>
    <name evidence="2" type="ORF">EBT44_06915</name>
</gene>
<organism evidence="2 3">
    <name type="scientific">Candidatus Fonsibacter lacus</name>
    <dbReference type="NCBI Taxonomy" id="2576439"/>
    <lineage>
        <taxon>Bacteria</taxon>
        <taxon>Pseudomonadati</taxon>
        <taxon>Pseudomonadota</taxon>
        <taxon>Alphaproteobacteria</taxon>
        <taxon>Candidatus Pelagibacterales</taxon>
        <taxon>Candidatus Pelagibacterales incertae sedis</taxon>
        <taxon>Candidatus Fonsibacter</taxon>
    </lineage>
</organism>
<dbReference type="Proteomes" id="UP000740727">
    <property type="component" value="Unassembled WGS sequence"/>
</dbReference>
<evidence type="ECO:0000313" key="2">
    <source>
        <dbReference type="EMBL" id="NBR94534.1"/>
    </source>
</evidence>
<protein>
    <submittedName>
        <fullName evidence="2">Uncharacterized protein</fullName>
    </submittedName>
</protein>
<evidence type="ECO:0000256" key="1">
    <source>
        <dbReference type="SAM" id="Phobius"/>
    </source>
</evidence>
<dbReference type="AlphaFoldDB" id="A0A965GEM3"/>
<reference evidence="2" key="1">
    <citation type="submission" date="2018-10" db="EMBL/GenBank/DDBJ databases">
        <title>Iterative Subtractive Binning of Freshwater Chronoseries Metagenomes Recovers Nearly Complete Genomes from over Four Hundred Novel Species.</title>
        <authorList>
            <person name="Rodriguez-R L.M."/>
            <person name="Tsementzi D."/>
            <person name="Luo C."/>
            <person name="Konstantinidis K.T."/>
        </authorList>
    </citation>
    <scope>NUCLEOTIDE SEQUENCE</scope>
    <source>
        <strain evidence="2">WB5_2A_028</strain>
    </source>
</reference>
<keyword evidence="1" id="KW-1133">Transmembrane helix</keyword>
<sequence>MGDLGRRGRGFWLHQIVEYLIAAALILMSAQSRHPLVLAAYGIALLINVTVVDGPFSAYKIISRGVHRIIDWLFVVALFA</sequence>
<dbReference type="EMBL" id="RFXN01000180">
    <property type="protein sequence ID" value="NBR94534.1"/>
    <property type="molecule type" value="Genomic_DNA"/>
</dbReference>
<feature type="transmembrane region" description="Helical" evidence="1">
    <location>
        <begin position="12"/>
        <end position="30"/>
    </location>
</feature>
<feature type="transmembrane region" description="Helical" evidence="1">
    <location>
        <begin position="36"/>
        <end position="59"/>
    </location>
</feature>
<accession>A0A965GEM3</accession>
<name>A0A965GEM3_9PROT</name>
<keyword evidence="1" id="KW-0472">Membrane</keyword>